<dbReference type="AlphaFoldDB" id="A0A7W7RWR5"/>
<proteinExistence type="predicted"/>
<comment type="caution">
    <text evidence="1">The sequence shown here is derived from an EMBL/GenBank/DDBJ whole genome shotgun (WGS) entry which is preliminary data.</text>
</comment>
<protein>
    <submittedName>
        <fullName evidence="1">Uncharacterized protein</fullName>
    </submittedName>
</protein>
<dbReference type="RefSeq" id="WP_221465450.1">
    <property type="nucleotide sequence ID" value="NZ_BAABEK010000031.1"/>
</dbReference>
<accession>A0A7W7RWR5</accession>
<name>A0A7W7RWR5_9ACTN</name>
<dbReference type="EMBL" id="JACHJU010000001">
    <property type="protein sequence ID" value="MBB4939337.1"/>
    <property type="molecule type" value="Genomic_DNA"/>
</dbReference>
<keyword evidence="2" id="KW-1185">Reference proteome</keyword>
<reference evidence="1 2" key="1">
    <citation type="submission" date="2020-08" db="EMBL/GenBank/DDBJ databases">
        <title>Sequencing the genomes of 1000 actinobacteria strains.</title>
        <authorList>
            <person name="Klenk H.-P."/>
        </authorList>
    </citation>
    <scope>NUCLEOTIDE SEQUENCE [LARGE SCALE GENOMIC DNA]</scope>
    <source>
        <strain evidence="1 2">DSM 43023</strain>
    </source>
</reference>
<evidence type="ECO:0000313" key="1">
    <source>
        <dbReference type="EMBL" id="MBB4939337.1"/>
    </source>
</evidence>
<organism evidence="1 2">
    <name type="scientific">Streptosporangium album</name>
    <dbReference type="NCBI Taxonomy" id="47479"/>
    <lineage>
        <taxon>Bacteria</taxon>
        <taxon>Bacillati</taxon>
        <taxon>Actinomycetota</taxon>
        <taxon>Actinomycetes</taxon>
        <taxon>Streptosporangiales</taxon>
        <taxon>Streptosporangiaceae</taxon>
        <taxon>Streptosporangium</taxon>
    </lineage>
</organism>
<evidence type="ECO:0000313" key="2">
    <source>
        <dbReference type="Proteomes" id="UP000534286"/>
    </source>
</evidence>
<gene>
    <name evidence="1" type="ORF">FHR32_003642</name>
</gene>
<dbReference type="Proteomes" id="UP000534286">
    <property type="component" value="Unassembled WGS sequence"/>
</dbReference>
<sequence length="69" mass="7613">MPLSLPCAPRGPGESREHSRVLAARHFVLRSEAPNMPEPRWRPMVSLRSWVAGRELRSSACAVAAFACV</sequence>